<organism evidence="1 2">
    <name type="scientific">Streptomyces similanensis</name>
    <dbReference type="NCBI Taxonomy" id="1274988"/>
    <lineage>
        <taxon>Bacteria</taxon>
        <taxon>Bacillati</taxon>
        <taxon>Actinomycetota</taxon>
        <taxon>Actinomycetes</taxon>
        <taxon>Kitasatosporales</taxon>
        <taxon>Streptomycetaceae</taxon>
        <taxon>Streptomyces</taxon>
    </lineage>
</organism>
<dbReference type="EMBL" id="BAABKC010000002">
    <property type="protein sequence ID" value="GAA5041431.1"/>
    <property type="molecule type" value="Genomic_DNA"/>
</dbReference>
<gene>
    <name evidence="1" type="ORF">GCM10023336_01550</name>
</gene>
<dbReference type="Proteomes" id="UP001500124">
    <property type="component" value="Unassembled WGS sequence"/>
</dbReference>
<protein>
    <submittedName>
        <fullName evidence="1">Uncharacterized protein</fullName>
    </submittedName>
</protein>
<accession>A0ABP9JQV5</accession>
<keyword evidence="2" id="KW-1185">Reference proteome</keyword>
<proteinExistence type="predicted"/>
<reference evidence="2" key="1">
    <citation type="journal article" date="2019" name="Int. J. Syst. Evol. Microbiol.">
        <title>The Global Catalogue of Microorganisms (GCM) 10K type strain sequencing project: providing services to taxonomists for standard genome sequencing and annotation.</title>
        <authorList>
            <consortium name="The Broad Institute Genomics Platform"/>
            <consortium name="The Broad Institute Genome Sequencing Center for Infectious Disease"/>
            <person name="Wu L."/>
            <person name="Ma J."/>
        </authorList>
    </citation>
    <scope>NUCLEOTIDE SEQUENCE [LARGE SCALE GENOMIC DNA]</scope>
    <source>
        <strain evidence="2">JCM 18410</strain>
    </source>
</reference>
<sequence>MARTAWPWLAVGVLVLAAALDPLASGMGLKVERAELVHTEHDFGFARLGEYPLVRELAAADARHWVPVAVTYRVLGLARQPYYRWPASPTVHRRVAPRGRLLHPPSAARLGDRPVPARCCPARHGLPGDDGEVGQWLRR</sequence>
<evidence type="ECO:0000313" key="1">
    <source>
        <dbReference type="EMBL" id="GAA5041431.1"/>
    </source>
</evidence>
<name>A0ABP9JQV5_9ACTN</name>
<evidence type="ECO:0000313" key="2">
    <source>
        <dbReference type="Proteomes" id="UP001500124"/>
    </source>
</evidence>
<comment type="caution">
    <text evidence="1">The sequence shown here is derived from an EMBL/GenBank/DDBJ whole genome shotgun (WGS) entry which is preliminary data.</text>
</comment>